<protein>
    <submittedName>
        <fullName evidence="1">Uncharacterized protein</fullName>
    </submittedName>
</protein>
<reference evidence="1" key="1">
    <citation type="submission" date="2023-06" db="EMBL/GenBank/DDBJ databases">
        <title>Genomic analysis of the entomopathogenic nematode Steinernema hermaphroditum.</title>
        <authorList>
            <person name="Schwarz E.M."/>
            <person name="Heppert J.K."/>
            <person name="Baniya A."/>
            <person name="Schwartz H.T."/>
            <person name="Tan C.-H."/>
            <person name="Antoshechkin I."/>
            <person name="Sternberg P.W."/>
            <person name="Goodrich-Blair H."/>
            <person name="Dillman A.R."/>
        </authorList>
    </citation>
    <scope>NUCLEOTIDE SEQUENCE</scope>
    <source>
        <strain evidence="1">PS9179</strain>
        <tissue evidence="1">Whole animal</tissue>
    </source>
</reference>
<keyword evidence="2" id="KW-1185">Reference proteome</keyword>
<dbReference type="EMBL" id="JAUCMV010000005">
    <property type="protein sequence ID" value="KAK0397019.1"/>
    <property type="molecule type" value="Genomic_DNA"/>
</dbReference>
<name>A0AA39H1E8_9BILA</name>
<sequence length="68" mass="7666">MFILMKFSDASPKIEVCKRANLSNGGTSLCLEKVAGTSVMELHWEWATIHIILDQQTLRHASSQFLCE</sequence>
<comment type="caution">
    <text evidence="1">The sequence shown here is derived from an EMBL/GenBank/DDBJ whole genome shotgun (WGS) entry which is preliminary data.</text>
</comment>
<evidence type="ECO:0000313" key="2">
    <source>
        <dbReference type="Proteomes" id="UP001175271"/>
    </source>
</evidence>
<dbReference type="Proteomes" id="UP001175271">
    <property type="component" value="Unassembled WGS sequence"/>
</dbReference>
<organism evidence="1 2">
    <name type="scientific">Steinernema hermaphroditum</name>
    <dbReference type="NCBI Taxonomy" id="289476"/>
    <lineage>
        <taxon>Eukaryota</taxon>
        <taxon>Metazoa</taxon>
        <taxon>Ecdysozoa</taxon>
        <taxon>Nematoda</taxon>
        <taxon>Chromadorea</taxon>
        <taxon>Rhabditida</taxon>
        <taxon>Tylenchina</taxon>
        <taxon>Panagrolaimomorpha</taxon>
        <taxon>Strongyloidoidea</taxon>
        <taxon>Steinernematidae</taxon>
        <taxon>Steinernema</taxon>
    </lineage>
</organism>
<proteinExistence type="predicted"/>
<evidence type="ECO:0000313" key="1">
    <source>
        <dbReference type="EMBL" id="KAK0397019.1"/>
    </source>
</evidence>
<gene>
    <name evidence="1" type="ORF">QR680_001945</name>
</gene>
<accession>A0AA39H1E8</accession>
<dbReference type="AlphaFoldDB" id="A0AA39H1E8"/>